<protein>
    <submittedName>
        <fullName evidence="2">Unnamed protein product</fullName>
    </submittedName>
</protein>
<name>A0A9W6WJK5_AMBMO</name>
<proteinExistence type="predicted"/>
<organism evidence="2 3">
    <name type="scientific">Ambrosiozyma monospora</name>
    <name type="common">Yeast</name>
    <name type="synonym">Endomycopsis monosporus</name>
    <dbReference type="NCBI Taxonomy" id="43982"/>
    <lineage>
        <taxon>Eukaryota</taxon>
        <taxon>Fungi</taxon>
        <taxon>Dikarya</taxon>
        <taxon>Ascomycota</taxon>
        <taxon>Saccharomycotina</taxon>
        <taxon>Pichiomycetes</taxon>
        <taxon>Pichiales</taxon>
        <taxon>Pichiaceae</taxon>
        <taxon>Ambrosiozyma</taxon>
    </lineage>
</organism>
<dbReference type="Proteomes" id="UP001165063">
    <property type="component" value="Unassembled WGS sequence"/>
</dbReference>
<feature type="compositionally biased region" description="Gly residues" evidence="1">
    <location>
        <begin position="192"/>
        <end position="201"/>
    </location>
</feature>
<dbReference type="EMBL" id="BSXU01012761">
    <property type="protein sequence ID" value="GME77936.1"/>
    <property type="molecule type" value="Genomic_DNA"/>
</dbReference>
<dbReference type="AlphaFoldDB" id="A0A9W6WJK5"/>
<keyword evidence="3" id="KW-1185">Reference proteome</keyword>
<accession>A0A9W6WJK5</accession>
<evidence type="ECO:0000313" key="2">
    <source>
        <dbReference type="EMBL" id="GME77936.1"/>
    </source>
</evidence>
<feature type="region of interest" description="Disordered" evidence="1">
    <location>
        <begin position="186"/>
        <end position="212"/>
    </location>
</feature>
<evidence type="ECO:0000313" key="3">
    <source>
        <dbReference type="Proteomes" id="UP001165063"/>
    </source>
</evidence>
<feature type="region of interest" description="Disordered" evidence="1">
    <location>
        <begin position="46"/>
        <end position="119"/>
    </location>
</feature>
<reference evidence="2" key="1">
    <citation type="submission" date="2023-04" db="EMBL/GenBank/DDBJ databases">
        <title>Ambrosiozyma monospora NBRC 1965.</title>
        <authorList>
            <person name="Ichikawa N."/>
            <person name="Sato H."/>
            <person name="Tonouchi N."/>
        </authorList>
    </citation>
    <scope>NUCLEOTIDE SEQUENCE</scope>
    <source>
        <strain evidence="2">NBRC 1965</strain>
    </source>
</reference>
<feature type="compositionally biased region" description="Low complexity" evidence="1">
    <location>
        <begin position="49"/>
        <end position="80"/>
    </location>
</feature>
<evidence type="ECO:0000256" key="1">
    <source>
        <dbReference type="SAM" id="MobiDB-lite"/>
    </source>
</evidence>
<comment type="caution">
    <text evidence="2">The sequence shown here is derived from an EMBL/GenBank/DDBJ whole genome shotgun (WGS) entry which is preliminary data.</text>
</comment>
<sequence length="230" mass="24149">MLYQFKMPQQASYLDLRMMSQFEDLYICVLPLFANSHAKDPTTQLHHISNTTSTTGTTGTTTGTTGTTTGSTTGANAGANADADEYESETIGGPNGGLGGTSTGGIGFTGTNNVDEFGGDKRFKKQNQQQQQHGPNANVNANASIQHVDDIGGIVNGYRGCVGYDLIRGCFEIAGDLSLSLSLKSGDDDGDGNGNGNGNGDGKGRGRGRDRGRRTFLKRNVLMVMVSCCC</sequence>
<gene>
    <name evidence="2" type="ORF">Amon01_000972900</name>
</gene>
<feature type="compositionally biased region" description="Gly residues" evidence="1">
    <location>
        <begin position="93"/>
        <end position="108"/>
    </location>
</feature>